<sequence length="214" mass="23778">MERKLEVEKALSIRLATKCHGIDALEAKKKGVELELETAREEIASLQNKASSLELRRVEEEKASSAALALRCQELDDLRSQLESSNSRIVELNEKVKTLEDVVEEQRPVTVELESQLRSRRAEISSLKEDISLLQKKLESQKNLSSAYISAQKLADCQKTIASLSSQLKSLADFDEFPPETETSGADSDDAWDSDLKLLQPASYPTQIGCLAVT</sequence>
<dbReference type="SUPFAM" id="SSF90257">
    <property type="entry name" value="Myosin rod fragments"/>
    <property type="match status" value="1"/>
</dbReference>
<dbReference type="PANTHER" id="PTHR31580:SF49">
    <property type="entry name" value="FILAMENT-LIKE PLANT PROTEIN 3"/>
    <property type="match status" value="1"/>
</dbReference>
<accession>A0A1D6ICH5</accession>
<gene>
    <name evidence="2" type="ORF">ZEAMMB73_Zm00001d021579</name>
</gene>
<dbReference type="ExpressionAtlas" id="A0A1D6ICH5">
    <property type="expression patterns" value="baseline and differential"/>
</dbReference>
<dbReference type="PANTHER" id="PTHR31580">
    <property type="entry name" value="FILAMENT-LIKE PLANT PROTEIN 4"/>
    <property type="match status" value="1"/>
</dbReference>
<dbReference type="AlphaFoldDB" id="A0A1D6ICH5"/>
<evidence type="ECO:0000313" key="2">
    <source>
        <dbReference type="EMBL" id="ONM57559.1"/>
    </source>
</evidence>
<dbReference type="Gene3D" id="1.10.287.1490">
    <property type="match status" value="1"/>
</dbReference>
<organism evidence="2">
    <name type="scientific">Zea mays</name>
    <name type="common">Maize</name>
    <dbReference type="NCBI Taxonomy" id="4577"/>
    <lineage>
        <taxon>Eukaryota</taxon>
        <taxon>Viridiplantae</taxon>
        <taxon>Streptophyta</taxon>
        <taxon>Embryophyta</taxon>
        <taxon>Tracheophyta</taxon>
        <taxon>Spermatophyta</taxon>
        <taxon>Magnoliopsida</taxon>
        <taxon>Liliopsida</taxon>
        <taxon>Poales</taxon>
        <taxon>Poaceae</taxon>
        <taxon>PACMAD clade</taxon>
        <taxon>Panicoideae</taxon>
        <taxon>Andropogonodae</taxon>
        <taxon>Andropogoneae</taxon>
        <taxon>Tripsacinae</taxon>
        <taxon>Zea</taxon>
    </lineage>
</organism>
<name>A0A1D6ICH5_MAIZE</name>
<reference evidence="2" key="1">
    <citation type="submission" date="2015-12" db="EMBL/GenBank/DDBJ databases">
        <title>Update maize B73 reference genome by single molecule sequencing technologies.</title>
        <authorList>
            <consortium name="Maize Genome Sequencing Project"/>
            <person name="Ware D."/>
        </authorList>
    </citation>
    <scope>NUCLEOTIDE SEQUENCE [LARGE SCALE GENOMIC DNA]</scope>
    <source>
        <tissue evidence="2">Seedling</tissue>
    </source>
</reference>
<keyword evidence="1" id="KW-0175">Coiled coil</keyword>
<proteinExistence type="predicted"/>
<dbReference type="EMBL" id="CM007650">
    <property type="protein sequence ID" value="ONM57559.1"/>
    <property type="molecule type" value="Genomic_DNA"/>
</dbReference>
<evidence type="ECO:0000256" key="1">
    <source>
        <dbReference type="SAM" id="Coils"/>
    </source>
</evidence>
<protein>
    <submittedName>
        <fullName evidence="2">Filament-like plant protein 3</fullName>
    </submittedName>
</protein>
<feature type="coiled-coil region" evidence="1">
    <location>
        <begin position="22"/>
        <end position="144"/>
    </location>
</feature>